<feature type="domain" description="PPIase FKBP-type" evidence="8">
    <location>
        <begin position="82"/>
        <end position="173"/>
    </location>
</feature>
<gene>
    <name evidence="9" type="ORF">PA27867_1746</name>
</gene>
<dbReference type="PANTHER" id="PTHR43811">
    <property type="entry name" value="FKBP-TYPE PEPTIDYL-PROLYL CIS-TRANS ISOMERASE FKPA"/>
    <property type="match status" value="1"/>
</dbReference>
<dbReference type="SUPFAM" id="SSF54534">
    <property type="entry name" value="FKBP-like"/>
    <property type="match status" value="2"/>
</dbReference>
<proteinExistence type="inferred from homology"/>
<comment type="catalytic activity">
    <reaction evidence="1 6">
        <text>[protein]-peptidylproline (omega=180) = [protein]-peptidylproline (omega=0)</text>
        <dbReference type="Rhea" id="RHEA:16237"/>
        <dbReference type="Rhea" id="RHEA-COMP:10747"/>
        <dbReference type="Rhea" id="RHEA-COMP:10748"/>
        <dbReference type="ChEBI" id="CHEBI:83833"/>
        <dbReference type="ChEBI" id="CHEBI:83834"/>
        <dbReference type="EC" id="5.2.1.8"/>
    </reaction>
</comment>
<dbReference type="STRING" id="670052.PA27867_1746"/>
<dbReference type="PROSITE" id="PS51257">
    <property type="entry name" value="PROKAR_LIPOPROTEIN"/>
    <property type="match status" value="1"/>
</dbReference>
<evidence type="ECO:0000313" key="9">
    <source>
        <dbReference type="EMBL" id="ANP72699.1"/>
    </source>
</evidence>
<dbReference type="Proteomes" id="UP000092582">
    <property type="component" value="Chromosome 1"/>
</dbReference>
<comment type="similarity">
    <text evidence="2">Belongs to the FKBP-type PPIase family.</text>
</comment>
<accession>A0A1B1BJ92</accession>
<dbReference type="GO" id="GO:0003755">
    <property type="term" value="F:peptidyl-prolyl cis-trans isomerase activity"/>
    <property type="evidence" value="ECO:0007669"/>
    <property type="project" value="UniProtKB-KW"/>
</dbReference>
<feature type="signal peptide" evidence="7">
    <location>
        <begin position="1"/>
        <end position="28"/>
    </location>
</feature>
<dbReference type="OrthoDB" id="25996at2"/>
<evidence type="ECO:0000256" key="6">
    <source>
        <dbReference type="PROSITE-ProRule" id="PRU00277"/>
    </source>
</evidence>
<evidence type="ECO:0000256" key="1">
    <source>
        <dbReference type="ARBA" id="ARBA00000971"/>
    </source>
</evidence>
<dbReference type="KEGG" id="cart:PA27867_1746"/>
<evidence type="ECO:0000256" key="2">
    <source>
        <dbReference type="ARBA" id="ARBA00006577"/>
    </source>
</evidence>
<evidence type="ECO:0000256" key="3">
    <source>
        <dbReference type="ARBA" id="ARBA00013194"/>
    </source>
</evidence>
<keyword evidence="5 6" id="KW-0413">Isomerase</keyword>
<dbReference type="EC" id="5.2.1.8" evidence="3 6"/>
<evidence type="ECO:0000313" key="10">
    <source>
        <dbReference type="Proteomes" id="UP000092582"/>
    </source>
</evidence>
<evidence type="ECO:0000259" key="8">
    <source>
        <dbReference type="PROSITE" id="PS50059"/>
    </source>
</evidence>
<keyword evidence="7" id="KW-0732">Signal</keyword>
<dbReference type="EMBL" id="CP016282">
    <property type="protein sequence ID" value="ANP72699.1"/>
    <property type="molecule type" value="Genomic_DNA"/>
</dbReference>
<sequence precursor="true">MRKVPALIATAGLVLATLTACSPGSASADCTAPVSSGDASKLVSVTGDFGSAPTVDFPTPLKTDTTQRSEIIEGDGAPLVKGQKVQVDLSVFNATTGEAIEQSSYDGTSMASFVLNDQTLPGLTDGLLCAEVGSRIAVVASAADTFGPNGGNADIGVGPDDSLVFVLDVVKGYLTRADGADQLPVAGLPAVVLAEDGTPGITIPSAEPPTDLKVAVLKKGDGEEVTDGSTVTVNYTGVLWDTKEVFDSSWAKGSPAAFVAADGSTTEGGVIPGFAKALIGQTVGSQIIAVIPPDQGYGDQASGSIPAGSTLVFVVDILGVD</sequence>
<dbReference type="InterPro" id="IPR001179">
    <property type="entry name" value="PPIase_FKBP_dom"/>
</dbReference>
<dbReference type="Pfam" id="PF00254">
    <property type="entry name" value="FKBP_C"/>
    <property type="match status" value="2"/>
</dbReference>
<protein>
    <recommendedName>
        <fullName evidence="3 6">peptidylprolyl isomerase</fullName>
        <ecNumber evidence="3 6">5.2.1.8</ecNumber>
    </recommendedName>
</protein>
<reference evidence="9 10" key="1">
    <citation type="submission" date="2016-06" db="EMBL/GenBank/DDBJ databases">
        <title>Genome sequencing of Cryobacterium arcticum PAMC 27867.</title>
        <authorList>
            <person name="Lee J."/>
            <person name="Kim O.-S."/>
        </authorList>
    </citation>
    <scope>NUCLEOTIDE SEQUENCE [LARGE SCALE GENOMIC DNA]</scope>
    <source>
        <strain evidence="9 10">PAMC 27867</strain>
    </source>
</reference>
<dbReference type="PROSITE" id="PS50059">
    <property type="entry name" value="FKBP_PPIASE"/>
    <property type="match status" value="2"/>
</dbReference>
<feature type="domain" description="PPIase FKBP-type" evidence="8">
    <location>
        <begin position="228"/>
        <end position="321"/>
    </location>
</feature>
<feature type="chain" id="PRO_5008519947" description="peptidylprolyl isomerase" evidence="7">
    <location>
        <begin position="29"/>
        <end position="321"/>
    </location>
</feature>
<name>A0A1B1BJ92_9MICO</name>
<dbReference type="PATRIC" id="fig|670052.7.peg.1802"/>
<dbReference type="Gene3D" id="3.10.50.40">
    <property type="match status" value="2"/>
</dbReference>
<evidence type="ECO:0000256" key="4">
    <source>
        <dbReference type="ARBA" id="ARBA00023110"/>
    </source>
</evidence>
<keyword evidence="10" id="KW-1185">Reference proteome</keyword>
<dbReference type="PANTHER" id="PTHR43811:SF19">
    <property type="entry name" value="39 KDA FK506-BINDING NUCLEAR PROTEIN"/>
    <property type="match status" value="1"/>
</dbReference>
<keyword evidence="4 6" id="KW-0697">Rotamase</keyword>
<evidence type="ECO:0000256" key="7">
    <source>
        <dbReference type="SAM" id="SignalP"/>
    </source>
</evidence>
<dbReference type="InterPro" id="IPR046357">
    <property type="entry name" value="PPIase_dom_sf"/>
</dbReference>
<dbReference type="AlphaFoldDB" id="A0A1B1BJ92"/>
<dbReference type="RefSeq" id="WP_066595376.1">
    <property type="nucleotide sequence ID" value="NZ_CP016282.1"/>
</dbReference>
<organism evidence="9 10">
    <name type="scientific">Cryobacterium arcticum</name>
    <dbReference type="NCBI Taxonomy" id="670052"/>
    <lineage>
        <taxon>Bacteria</taxon>
        <taxon>Bacillati</taxon>
        <taxon>Actinomycetota</taxon>
        <taxon>Actinomycetes</taxon>
        <taxon>Micrococcales</taxon>
        <taxon>Microbacteriaceae</taxon>
        <taxon>Cryobacterium</taxon>
    </lineage>
</organism>
<evidence type="ECO:0000256" key="5">
    <source>
        <dbReference type="ARBA" id="ARBA00023235"/>
    </source>
</evidence>